<dbReference type="InterPro" id="IPR029476">
    <property type="entry name" value="DNase_NucA_NucB"/>
</dbReference>
<feature type="domain" description="GH18" evidence="13">
    <location>
        <begin position="33"/>
        <end position="385"/>
    </location>
</feature>
<dbReference type="Gene3D" id="3.20.20.80">
    <property type="entry name" value="Glycosidases"/>
    <property type="match status" value="1"/>
</dbReference>
<evidence type="ECO:0000256" key="10">
    <source>
        <dbReference type="ARBA" id="ARBA00023326"/>
    </source>
</evidence>
<dbReference type="PANTHER" id="PTHR11177:SF402">
    <property type="entry name" value="CHITINASE"/>
    <property type="match status" value="1"/>
</dbReference>
<dbReference type="SUPFAM" id="SSF51445">
    <property type="entry name" value="(Trans)glycosidases"/>
    <property type="match status" value="1"/>
</dbReference>
<evidence type="ECO:0000256" key="1">
    <source>
        <dbReference type="ARBA" id="ARBA00000822"/>
    </source>
</evidence>
<accession>A0ABR3V1L3</accession>
<keyword evidence="7" id="KW-0146">Chitin degradation</keyword>
<feature type="compositionally biased region" description="Pro residues" evidence="12">
    <location>
        <begin position="894"/>
        <end position="910"/>
    </location>
</feature>
<gene>
    <name evidence="14" type="ORF">VTJ49DRAFT_6294</name>
</gene>
<dbReference type="PROSITE" id="PS01095">
    <property type="entry name" value="GH18_1"/>
    <property type="match status" value="1"/>
</dbReference>
<evidence type="ECO:0000256" key="6">
    <source>
        <dbReference type="ARBA" id="ARBA00022801"/>
    </source>
</evidence>
<keyword evidence="9 11" id="KW-0326">Glycosidase</keyword>
<dbReference type="InterPro" id="IPR017853">
    <property type="entry name" value="GH"/>
</dbReference>
<dbReference type="EC" id="3.2.1.14" evidence="4"/>
<keyword evidence="8" id="KW-0119">Carbohydrate metabolism</keyword>
<protein>
    <recommendedName>
        <fullName evidence="4">chitinase</fullName>
        <ecNumber evidence="4">3.2.1.14</ecNumber>
    </recommendedName>
</protein>
<comment type="catalytic activity">
    <reaction evidence="1">
        <text>Random endo-hydrolysis of N-acetyl-beta-D-glucosaminide (1-&gt;4)-beta-linkages in chitin and chitodextrins.</text>
        <dbReference type="EC" id="3.2.1.14"/>
    </reaction>
</comment>
<dbReference type="PANTHER" id="PTHR11177">
    <property type="entry name" value="CHITINASE"/>
    <property type="match status" value="1"/>
</dbReference>
<comment type="subcellular location">
    <subcellularLocation>
        <location evidence="2">Secreted</location>
    </subcellularLocation>
</comment>
<evidence type="ECO:0000259" key="13">
    <source>
        <dbReference type="PROSITE" id="PS51910"/>
    </source>
</evidence>
<keyword evidence="10" id="KW-0624">Polysaccharide degradation</keyword>
<dbReference type="Proteomes" id="UP001583172">
    <property type="component" value="Unassembled WGS sequence"/>
</dbReference>
<comment type="similarity">
    <text evidence="3">Belongs to the glycosyl hydrolase 18 family. Chitinase class V subfamily.</text>
</comment>
<keyword evidence="6 11" id="KW-0378">Hydrolase</keyword>
<dbReference type="Gene3D" id="3.10.50.10">
    <property type="match status" value="1"/>
</dbReference>
<dbReference type="InterPro" id="IPR011583">
    <property type="entry name" value="Chitinase_II/V-like_cat"/>
</dbReference>
<evidence type="ECO:0000256" key="2">
    <source>
        <dbReference type="ARBA" id="ARBA00004613"/>
    </source>
</evidence>
<evidence type="ECO:0000313" key="14">
    <source>
        <dbReference type="EMBL" id="KAL1835649.1"/>
    </source>
</evidence>
<dbReference type="Pfam" id="PF14040">
    <property type="entry name" value="DNase_NucA_NucB"/>
    <property type="match status" value="1"/>
</dbReference>
<evidence type="ECO:0000256" key="11">
    <source>
        <dbReference type="RuleBase" id="RU000489"/>
    </source>
</evidence>
<evidence type="ECO:0000256" key="9">
    <source>
        <dbReference type="ARBA" id="ARBA00023295"/>
    </source>
</evidence>
<evidence type="ECO:0000256" key="8">
    <source>
        <dbReference type="ARBA" id="ARBA00023277"/>
    </source>
</evidence>
<dbReference type="SUPFAM" id="SSF54556">
    <property type="entry name" value="Chitinase insertion domain"/>
    <property type="match status" value="1"/>
</dbReference>
<dbReference type="InterPro" id="IPR001223">
    <property type="entry name" value="Glyco_hydro18_cat"/>
</dbReference>
<evidence type="ECO:0000256" key="5">
    <source>
        <dbReference type="ARBA" id="ARBA00022525"/>
    </source>
</evidence>
<evidence type="ECO:0000256" key="12">
    <source>
        <dbReference type="SAM" id="MobiDB-lite"/>
    </source>
</evidence>
<dbReference type="InterPro" id="IPR001579">
    <property type="entry name" value="Glyco_hydro_18_chit_AS"/>
</dbReference>
<dbReference type="PROSITE" id="PS51910">
    <property type="entry name" value="GH18_2"/>
    <property type="match status" value="1"/>
</dbReference>
<reference evidence="14 15" key="1">
    <citation type="journal article" date="2024" name="Commun. Biol.">
        <title>Comparative genomic analysis of thermophilic fungi reveals convergent evolutionary adaptations and gene losses.</title>
        <authorList>
            <person name="Steindorff A.S."/>
            <person name="Aguilar-Pontes M.V."/>
            <person name="Robinson A.J."/>
            <person name="Andreopoulos B."/>
            <person name="LaButti K."/>
            <person name="Kuo A."/>
            <person name="Mondo S."/>
            <person name="Riley R."/>
            <person name="Otillar R."/>
            <person name="Haridas S."/>
            <person name="Lipzen A."/>
            <person name="Grimwood J."/>
            <person name="Schmutz J."/>
            <person name="Clum A."/>
            <person name="Reid I.D."/>
            <person name="Moisan M.C."/>
            <person name="Butler G."/>
            <person name="Nguyen T.T.M."/>
            <person name="Dewar K."/>
            <person name="Conant G."/>
            <person name="Drula E."/>
            <person name="Henrissat B."/>
            <person name="Hansel C."/>
            <person name="Singer S."/>
            <person name="Hutchinson M.I."/>
            <person name="de Vries R.P."/>
            <person name="Natvig D.O."/>
            <person name="Powell A.J."/>
            <person name="Tsang A."/>
            <person name="Grigoriev I.V."/>
        </authorList>
    </citation>
    <scope>NUCLEOTIDE SEQUENCE [LARGE SCALE GENOMIC DNA]</scope>
    <source>
        <strain evidence="14 15">CBS 620.91</strain>
    </source>
</reference>
<sequence>MAASQTRMEGVVALLPKRRPAECPVNTDALKYKRRVAYYTVFGGGGCPDIEPEDILVSGLTDINVAFINFGSDFKLIDLDGGTVARVAALRRDHPALHVSIAVGGWDFNEGATADYWSRMASTYPNRQIFIRSVVDYLKKYGLNGIDLDWEYPVDVDRAGHPEDYNNFVLLLSQMRKAFDVEDPGWTITVTLPTSYWYLRNFDVERLQSYVSWFNLMSYDLHGMWDYGNKWTGPYLKGHTDLEEIDLALDLLWRNNIKPENVVLGFGFYGRSFTMADPNCFEPNGICRFTTGGDPGTCSRTRGVLTYQEVWARNSSSDTRTYYDPKTTVKYTVFGRDQWISYDDAQSFHDKKVFLSKRCLGGLMVWALNQDNANFDAYHGLLGDVSHLELDGGDQTAEEQEELAKQMAAYTGQNCYVTTRCTDGSSGQRGSDQVCSGGFQSIATAHAPLQLKHSMSVGETCKKGWFKHICCPRDAAPKNCEWIGAPERNVFGCSGRCGRTQFKLNIDTAIDAKGQAMCYSGTRALCCDSTAMLSDCYWTDCHDLRDDNLPECKDGFRYQARRLNKPDGTRWCSDEFKSSDHERYGSGLCCPDSSAFSNCHWSNDPGRRSPAPAVPVSLDHYCTPRGCQNNQIKVADALDPPKSSFLAADQTCDAVLRPPGYDGNFPLCCDPPTRFNKKVPIQPSKLFPTYYDEPNDSDLLWHYNDDYSHNNRDTVNDDTEDGKDAFGFIMLNGPEGSLDNSFATTYTFINQKRDVPKVKRSLITYNQTVLDSVFDNATQVLHVYCNYPAGSPECERIWIDGAEDTIIRLPNHVGEGPFARVVSMKPASSRLKIPRHHLEHRSVDGLHENPVYEVVIDYNFADITPKRADEPVFLRIDYSNMLTYWEEIMEADPAAPPPEEIDDPAPPPDLIPGTGRRTRRRLLKRHTTDDWHSRVHRAAKRHKTLRKRAAPVNISVPMDPVMARNRENGTGNQKRWFGPFGRWLQKVTTVEKSELGVLPLGWANRINLFRAQWGCPGQTFSANLRMDLEAELNMDATYAYYFVGSFIPPSKPDVYAYLGMEPYAYLGLHMEGNAIMQMTSGRKRLIDTLAYPGLAIKGIAAVGPTLDVFGEIRGKITLHGQADAGVRLNFGKAEVYWPQNDEASKKYEKLLGMERSYMRPEPSTLAPTLEAGVRLDAQLDIIVEPQANIGIKIGGSSLVTTTIVDAELSGYVRGDLSFQASSDIGTDTGAFRYTYGVYLFYNLGYTATAKILGLIDWALSPRTAWPQDQRLNLYGPVTGEIPLTKRSLELDGRDGHGVDYAVNNSILLPRADGDGSQGSLNPNQPAFTQNLQCPPGGSAPVKLPELRFNCERFGRTAVTPIGGGQPVQVPGMCEGWRSMNNPPTTLTYAPDVTEVNRRRNVQCPKGFCDSRLTALKLATNIPFKTGALSCDEAPWASTEEGGGWLPAVDRAQTCVPSFMNSAWGGNCQQMVNMLETNWGRLDPTIPEKDKKDYWVPWPDAKSNHAWDTAGFKVGDSEQRLVAYPQDMPPPQKIGYNRPSNKFSWMFRRNYTWSVIDNSAQASQWWGATSRQFTSPGNTGPAGHQYILCALNTFGQDNLFRIGSSYKHNGYCVRDQLYHERLGWPNVPRTSRCKITFGAATKKRRSDGMEYDDWEVLNITYVD</sequence>
<organism evidence="14 15">
    <name type="scientific">Humicola insolens</name>
    <name type="common">Soft-rot fungus</name>
    <dbReference type="NCBI Taxonomy" id="85995"/>
    <lineage>
        <taxon>Eukaryota</taxon>
        <taxon>Fungi</taxon>
        <taxon>Dikarya</taxon>
        <taxon>Ascomycota</taxon>
        <taxon>Pezizomycotina</taxon>
        <taxon>Sordariomycetes</taxon>
        <taxon>Sordariomycetidae</taxon>
        <taxon>Sordariales</taxon>
        <taxon>Chaetomiaceae</taxon>
        <taxon>Mycothermus</taxon>
    </lineage>
</organism>
<dbReference type="EMBL" id="JAZGSY010000577">
    <property type="protein sequence ID" value="KAL1835649.1"/>
    <property type="molecule type" value="Genomic_DNA"/>
</dbReference>
<keyword evidence="15" id="KW-1185">Reference proteome</keyword>
<evidence type="ECO:0000256" key="3">
    <source>
        <dbReference type="ARBA" id="ARBA00008682"/>
    </source>
</evidence>
<dbReference type="Pfam" id="PF00704">
    <property type="entry name" value="Glyco_hydro_18"/>
    <property type="match status" value="1"/>
</dbReference>
<dbReference type="SMART" id="SM00636">
    <property type="entry name" value="Glyco_18"/>
    <property type="match status" value="1"/>
</dbReference>
<dbReference type="InterPro" id="IPR050314">
    <property type="entry name" value="Glycosyl_Hydrlase_18"/>
</dbReference>
<evidence type="ECO:0000256" key="4">
    <source>
        <dbReference type="ARBA" id="ARBA00012729"/>
    </source>
</evidence>
<proteinExistence type="inferred from homology"/>
<comment type="caution">
    <text evidence="14">The sequence shown here is derived from an EMBL/GenBank/DDBJ whole genome shotgun (WGS) entry which is preliminary data.</text>
</comment>
<keyword evidence="5" id="KW-0964">Secreted</keyword>
<evidence type="ECO:0000313" key="15">
    <source>
        <dbReference type="Proteomes" id="UP001583172"/>
    </source>
</evidence>
<name>A0ABR3V1L3_HUMIN</name>
<feature type="region of interest" description="Disordered" evidence="12">
    <location>
        <begin position="893"/>
        <end position="915"/>
    </location>
</feature>
<dbReference type="InterPro" id="IPR029070">
    <property type="entry name" value="Chitinase_insertion_sf"/>
</dbReference>
<evidence type="ECO:0000256" key="7">
    <source>
        <dbReference type="ARBA" id="ARBA00023024"/>
    </source>
</evidence>